<keyword evidence="3" id="KW-1185">Reference proteome</keyword>
<sequence length="99" mass="10933">MPEWDETVPDEPLAVLENASAHIDKGEEHMDRADELSTEAEEELRDELDNALPNEVLVDVDAEVDADSHQFVVNLYDESTEDSVNEFVGGDADVGTPHP</sequence>
<dbReference type="RefSeq" id="WP_220620463.1">
    <property type="nucleotide sequence ID" value="NZ_RKLR01000016.1"/>
</dbReference>
<feature type="compositionally biased region" description="Basic and acidic residues" evidence="1">
    <location>
        <begin position="22"/>
        <end position="35"/>
    </location>
</feature>
<evidence type="ECO:0000256" key="1">
    <source>
        <dbReference type="SAM" id="MobiDB-lite"/>
    </source>
</evidence>
<reference evidence="2 3" key="1">
    <citation type="submission" date="2021-06" db="EMBL/GenBank/DDBJ databases">
        <title>Halomicroarcula sp. a new haloarchaeum isolated from saline soil.</title>
        <authorList>
            <person name="Duran-Viseras A."/>
            <person name="Sanchez-Porro C."/>
            <person name="Ventosa A."/>
        </authorList>
    </citation>
    <scope>NUCLEOTIDE SEQUENCE [LARGE SCALE GENOMIC DNA]</scope>
    <source>
        <strain evidence="2 3">F13</strain>
    </source>
</reference>
<feature type="region of interest" description="Disordered" evidence="1">
    <location>
        <begin position="21"/>
        <end position="45"/>
    </location>
</feature>
<dbReference type="Proteomes" id="UP001430377">
    <property type="component" value="Unassembled WGS sequence"/>
</dbReference>
<feature type="compositionally biased region" description="Acidic residues" evidence="1">
    <location>
        <begin position="36"/>
        <end position="45"/>
    </location>
</feature>
<organism evidence="2 3">
    <name type="scientific">Haloarcula rubra</name>
    <dbReference type="NCBI Taxonomy" id="2487747"/>
    <lineage>
        <taxon>Archaea</taxon>
        <taxon>Methanobacteriati</taxon>
        <taxon>Methanobacteriota</taxon>
        <taxon>Stenosarchaea group</taxon>
        <taxon>Halobacteria</taxon>
        <taxon>Halobacteriales</taxon>
        <taxon>Haloarculaceae</taxon>
        <taxon>Haloarcula</taxon>
    </lineage>
</organism>
<name>A0AAW4PY65_9EURY</name>
<protein>
    <recommendedName>
        <fullName evidence="4">Halobacterial output domain-containing protein</fullName>
    </recommendedName>
</protein>
<accession>A0AAW4PY65</accession>
<dbReference type="AlphaFoldDB" id="A0AAW4PY65"/>
<comment type="caution">
    <text evidence="2">The sequence shown here is derived from an EMBL/GenBank/DDBJ whole genome shotgun (WGS) entry which is preliminary data.</text>
</comment>
<gene>
    <name evidence="2" type="ORF">EGH21_21485</name>
</gene>
<evidence type="ECO:0008006" key="4">
    <source>
        <dbReference type="Google" id="ProtNLM"/>
    </source>
</evidence>
<evidence type="ECO:0000313" key="3">
    <source>
        <dbReference type="Proteomes" id="UP001430377"/>
    </source>
</evidence>
<dbReference type="EMBL" id="RKLR01000016">
    <property type="protein sequence ID" value="MBX0325599.1"/>
    <property type="molecule type" value="Genomic_DNA"/>
</dbReference>
<evidence type="ECO:0000313" key="2">
    <source>
        <dbReference type="EMBL" id="MBX0325599.1"/>
    </source>
</evidence>
<proteinExistence type="predicted"/>